<sequence length="31" mass="3506">MGVEATQGMQASHDNTWETSKVTYLHKCPRV</sequence>
<proteinExistence type="predicted"/>
<protein>
    <submittedName>
        <fullName evidence="1">HVA22-like protein</fullName>
    </submittedName>
</protein>
<reference evidence="1" key="1">
    <citation type="submission" date="2018-02" db="EMBL/GenBank/DDBJ databases">
        <title>Rhizophora mucronata_Transcriptome.</title>
        <authorList>
            <person name="Meera S.P."/>
            <person name="Sreeshan A."/>
            <person name="Augustine A."/>
        </authorList>
    </citation>
    <scope>NUCLEOTIDE SEQUENCE</scope>
    <source>
        <tissue evidence="1">Leaf</tissue>
    </source>
</reference>
<evidence type="ECO:0000313" key="1">
    <source>
        <dbReference type="EMBL" id="MBX09897.1"/>
    </source>
</evidence>
<accession>A0A2P2KW27</accession>
<dbReference type="AlphaFoldDB" id="A0A2P2KW27"/>
<name>A0A2P2KW27_RHIMU</name>
<dbReference type="EMBL" id="GGEC01029413">
    <property type="protein sequence ID" value="MBX09897.1"/>
    <property type="molecule type" value="Transcribed_RNA"/>
</dbReference>
<organism evidence="1">
    <name type="scientific">Rhizophora mucronata</name>
    <name type="common">Asiatic mangrove</name>
    <dbReference type="NCBI Taxonomy" id="61149"/>
    <lineage>
        <taxon>Eukaryota</taxon>
        <taxon>Viridiplantae</taxon>
        <taxon>Streptophyta</taxon>
        <taxon>Embryophyta</taxon>
        <taxon>Tracheophyta</taxon>
        <taxon>Spermatophyta</taxon>
        <taxon>Magnoliopsida</taxon>
        <taxon>eudicotyledons</taxon>
        <taxon>Gunneridae</taxon>
        <taxon>Pentapetalae</taxon>
        <taxon>rosids</taxon>
        <taxon>fabids</taxon>
        <taxon>Malpighiales</taxon>
        <taxon>Rhizophoraceae</taxon>
        <taxon>Rhizophora</taxon>
    </lineage>
</organism>